<feature type="transmembrane region" description="Helical" evidence="6">
    <location>
        <begin position="252"/>
        <end position="271"/>
    </location>
</feature>
<feature type="domain" description="EamA" evidence="7">
    <location>
        <begin position="188"/>
        <end position="324"/>
    </location>
</feature>
<dbReference type="Proteomes" id="UP000500755">
    <property type="component" value="Chromosome"/>
</dbReference>
<accession>A0A858ZT22</accession>
<evidence type="ECO:0000256" key="2">
    <source>
        <dbReference type="ARBA" id="ARBA00022475"/>
    </source>
</evidence>
<evidence type="ECO:0000313" key="8">
    <source>
        <dbReference type="EMBL" id="QKD43968.1"/>
    </source>
</evidence>
<feature type="transmembrane region" description="Helical" evidence="6">
    <location>
        <begin position="219"/>
        <end position="240"/>
    </location>
</feature>
<feature type="transmembrane region" description="Helical" evidence="6">
    <location>
        <begin position="308"/>
        <end position="331"/>
    </location>
</feature>
<feature type="transmembrane region" description="Helical" evidence="6">
    <location>
        <begin position="283"/>
        <end position="302"/>
    </location>
</feature>
<proteinExistence type="predicted"/>
<keyword evidence="3 6" id="KW-0812">Transmembrane</keyword>
<protein>
    <submittedName>
        <fullName evidence="8">EamA family transporter</fullName>
    </submittedName>
</protein>
<feature type="transmembrane region" description="Helical" evidence="6">
    <location>
        <begin position="93"/>
        <end position="113"/>
    </location>
</feature>
<evidence type="ECO:0000313" key="9">
    <source>
        <dbReference type="Proteomes" id="UP000500755"/>
    </source>
</evidence>
<gene>
    <name evidence="8" type="ORF">HF896_10235</name>
</gene>
<evidence type="ECO:0000256" key="3">
    <source>
        <dbReference type="ARBA" id="ARBA00022692"/>
    </source>
</evidence>
<evidence type="ECO:0000256" key="6">
    <source>
        <dbReference type="SAM" id="Phobius"/>
    </source>
</evidence>
<evidence type="ECO:0000259" key="7">
    <source>
        <dbReference type="Pfam" id="PF00892"/>
    </source>
</evidence>
<evidence type="ECO:0000256" key="4">
    <source>
        <dbReference type="ARBA" id="ARBA00022989"/>
    </source>
</evidence>
<comment type="subcellular location">
    <subcellularLocation>
        <location evidence="1">Cell membrane</location>
        <topology evidence="1">Multi-pass membrane protein</topology>
    </subcellularLocation>
</comment>
<keyword evidence="2" id="KW-1003">Cell membrane</keyword>
<keyword evidence="5 6" id="KW-0472">Membrane</keyword>
<dbReference type="GO" id="GO:0005886">
    <property type="term" value="C:plasma membrane"/>
    <property type="evidence" value="ECO:0007669"/>
    <property type="project" value="UniProtKB-SubCell"/>
</dbReference>
<reference evidence="8 9" key="1">
    <citation type="submission" date="2020-05" db="EMBL/GenBank/DDBJ databases">
        <title>Complete genome sequence of Alicycliphilus denitrificans DP3.</title>
        <authorList>
            <person name="Chen X."/>
        </authorList>
    </citation>
    <scope>NUCLEOTIDE SEQUENCE [LARGE SCALE GENOMIC DNA]</scope>
    <source>
        <strain evidence="8 9">DP3</strain>
    </source>
</reference>
<sequence length="339" mass="36595">MATVRRRGRIVHDVRPFPRLHRVNTPSRPVAYLCLALSMTLVGSYVALSKPLAAAFPVFLLVWMRFGIGGVAMLGWIKRPVQEEPLTAQTRGLLFLQSLLGNFLFTVCMIYGVSLTSATSAGVIMASIPACVAVMSWLFLHERVAPRTWLAVACAVAGIALFALSGQEHAAPANIGESPENSIYMQWLGYTLLLGASVCEGAYSVIGKKLTGALGPKRITALINLWGFALSTPLGMYFAWGFDFAAVPWSLWLLLLFYALAACMWTVWLWMTGLKAVPAAQGGVFTVLLPVSAALVGVLALGERFTPIQLLAFGMALASVVLATLPSRLAWRVRHGGSR</sequence>
<dbReference type="InterPro" id="IPR000620">
    <property type="entry name" value="EamA_dom"/>
</dbReference>
<dbReference type="Pfam" id="PF00892">
    <property type="entry name" value="EamA"/>
    <property type="match status" value="2"/>
</dbReference>
<keyword evidence="4 6" id="KW-1133">Transmembrane helix</keyword>
<evidence type="ECO:0000256" key="1">
    <source>
        <dbReference type="ARBA" id="ARBA00004651"/>
    </source>
</evidence>
<dbReference type="AlphaFoldDB" id="A0A858ZT22"/>
<dbReference type="InterPro" id="IPR050638">
    <property type="entry name" value="AA-Vitamin_Transporters"/>
</dbReference>
<feature type="transmembrane region" description="Helical" evidence="6">
    <location>
        <begin position="187"/>
        <end position="207"/>
    </location>
</feature>
<dbReference type="SUPFAM" id="SSF103481">
    <property type="entry name" value="Multidrug resistance efflux transporter EmrE"/>
    <property type="match status" value="2"/>
</dbReference>
<dbReference type="PANTHER" id="PTHR32322">
    <property type="entry name" value="INNER MEMBRANE TRANSPORTER"/>
    <property type="match status" value="1"/>
</dbReference>
<feature type="transmembrane region" description="Helical" evidence="6">
    <location>
        <begin position="29"/>
        <end position="48"/>
    </location>
</feature>
<feature type="transmembrane region" description="Helical" evidence="6">
    <location>
        <begin position="149"/>
        <end position="167"/>
    </location>
</feature>
<dbReference type="OMA" id="VWLWMTG"/>
<organism evidence="8 9">
    <name type="scientific">Alicycliphilus denitrificans</name>
    <dbReference type="NCBI Taxonomy" id="179636"/>
    <lineage>
        <taxon>Bacteria</taxon>
        <taxon>Pseudomonadati</taxon>
        <taxon>Pseudomonadota</taxon>
        <taxon>Betaproteobacteria</taxon>
        <taxon>Burkholderiales</taxon>
        <taxon>Comamonadaceae</taxon>
        <taxon>Alicycliphilus</taxon>
    </lineage>
</organism>
<evidence type="ECO:0000256" key="5">
    <source>
        <dbReference type="ARBA" id="ARBA00023136"/>
    </source>
</evidence>
<feature type="domain" description="EamA" evidence="7">
    <location>
        <begin position="31"/>
        <end position="162"/>
    </location>
</feature>
<dbReference type="InterPro" id="IPR037185">
    <property type="entry name" value="EmrE-like"/>
</dbReference>
<name>A0A858ZT22_9BURK</name>
<dbReference type="EMBL" id="CP051298">
    <property type="protein sequence ID" value="QKD43968.1"/>
    <property type="molecule type" value="Genomic_DNA"/>
</dbReference>
<dbReference type="PANTHER" id="PTHR32322:SF18">
    <property type="entry name" value="S-ADENOSYLMETHIONINE_S-ADENOSYLHOMOCYSTEINE TRANSPORTER"/>
    <property type="match status" value="1"/>
</dbReference>
<feature type="transmembrane region" description="Helical" evidence="6">
    <location>
        <begin position="119"/>
        <end position="140"/>
    </location>
</feature>
<feature type="transmembrane region" description="Helical" evidence="6">
    <location>
        <begin position="54"/>
        <end position="77"/>
    </location>
</feature>